<dbReference type="AlphaFoldDB" id="Z4WSU6"/>
<dbReference type="PATRIC" id="fig|887901.3.peg.1271"/>
<evidence type="ECO:0000256" key="4">
    <source>
        <dbReference type="ARBA" id="ARBA00022801"/>
    </source>
</evidence>
<reference evidence="8 9" key="1">
    <citation type="submission" date="2014-01" db="EMBL/GenBank/DDBJ databases">
        <authorList>
            <person name="Durkin A.S."/>
            <person name="McCorrison J."/>
            <person name="Torralba M."/>
            <person name="Gillis M."/>
            <person name="Haft D.H."/>
            <person name="Methe B."/>
            <person name="Sutton G."/>
            <person name="Nelson K.E."/>
        </authorList>
    </citation>
    <scope>NUCLEOTIDE SEQUENCE [LARGE SCALE GENOMIC DNA]</scope>
    <source>
        <strain evidence="8 9">ATCC 51270</strain>
    </source>
</reference>
<dbReference type="InterPro" id="IPR044934">
    <property type="entry name" value="Streptopain_sf"/>
</dbReference>
<name>Z4WSU6_9PORP</name>
<dbReference type="SUPFAM" id="SSF54001">
    <property type="entry name" value="Cysteine proteinases"/>
    <property type="match status" value="1"/>
</dbReference>
<dbReference type="Proteomes" id="UP000023482">
    <property type="component" value="Unassembled WGS sequence"/>
</dbReference>
<evidence type="ECO:0000313" key="9">
    <source>
        <dbReference type="Proteomes" id="UP000023482"/>
    </source>
</evidence>
<evidence type="ECO:0000256" key="2">
    <source>
        <dbReference type="ARBA" id="ARBA00022670"/>
    </source>
</evidence>
<keyword evidence="9" id="KW-1185">Reference proteome</keyword>
<feature type="chain" id="PRO_5004989846" evidence="6">
    <location>
        <begin position="22"/>
        <end position="498"/>
    </location>
</feature>
<dbReference type="EMBL" id="JDFF01000022">
    <property type="protein sequence ID" value="EWC91897.1"/>
    <property type="molecule type" value="Genomic_DNA"/>
</dbReference>
<dbReference type="InterPro" id="IPR025896">
    <property type="entry name" value="Spi_Prtas-inh"/>
</dbReference>
<comment type="caution">
    <text evidence="8">The sequence shown here is derived from an EMBL/GenBank/DDBJ whole genome shotgun (WGS) entry which is preliminary data.</text>
</comment>
<sequence>MNKIYLALMALFSLASCTSLDDEFRLDDNKKQPSRYSETQHYQVPLASAKYFAQKLKLEDHTPRKVKSIEPIIKGQDTLMYFVNYEGDKGWVVLSGDKRTEAILASSTKGYIDKEVLGGSSLWFEDLAGKIYELKHSKSKDTQSGDYAMWCKIDTLALGLHPSPKGQRLRSFAKEPGDDNYDNDERDYEDFLVDTQIEVLVDKAVGPLIATKWGQGSPWNICTPSWRETSKRCPVGCVAVAGAQMLYYFHFFKNKPQGFYSRGWCTGSVWDNHNRSYSFYFDSMRPDTWDKMAPWSYSTTPTEATNLAGILMGFVGFYVDMNYGEIESGAYTNKLMEVYQMFDIRSEYAAYNPDLVRSSLDKLLPVNIRAYAGRKMRKILIFDAGWHYYNGHSWIIDGYRDKCIRYTSTYERLPKFKKGGNDEIRSIGNEPRYSSMRHQPTYGKYTITEVQKSYFWKMNFGWSGSHDTGDYMTQEDDVWQTSQGNYTYKKEIIHNFSF</sequence>
<feature type="signal peptide" evidence="6">
    <location>
        <begin position="1"/>
        <end position="21"/>
    </location>
</feature>
<keyword evidence="3 6" id="KW-0732">Signal</keyword>
<proteinExistence type="inferred from homology"/>
<keyword evidence="2" id="KW-0645">Protease</keyword>
<evidence type="ECO:0000313" key="8">
    <source>
        <dbReference type="EMBL" id="EWC91897.1"/>
    </source>
</evidence>
<keyword evidence="4" id="KW-0378">Hydrolase</keyword>
<dbReference type="Pfam" id="PF01640">
    <property type="entry name" value="Peptidase_C10"/>
    <property type="match status" value="1"/>
</dbReference>
<dbReference type="GO" id="GO:0008234">
    <property type="term" value="F:cysteine-type peptidase activity"/>
    <property type="evidence" value="ECO:0007669"/>
    <property type="project" value="UniProtKB-KW"/>
</dbReference>
<dbReference type="InterPro" id="IPR000200">
    <property type="entry name" value="Peptidase_C10"/>
</dbReference>
<evidence type="ECO:0000256" key="3">
    <source>
        <dbReference type="ARBA" id="ARBA00022729"/>
    </source>
</evidence>
<gene>
    <name evidence="8" type="ORF">HMPREF0636_1515</name>
</gene>
<feature type="domain" description="Spi protease inhibitor" evidence="7">
    <location>
        <begin position="50"/>
        <end position="126"/>
    </location>
</feature>
<dbReference type="GO" id="GO:0006508">
    <property type="term" value="P:proteolysis"/>
    <property type="evidence" value="ECO:0007669"/>
    <property type="project" value="UniProtKB-KW"/>
</dbReference>
<protein>
    <submittedName>
        <fullName evidence="8">Peptidase C10 family protein</fullName>
    </submittedName>
</protein>
<dbReference type="PROSITE" id="PS51257">
    <property type="entry name" value="PROKAR_LIPOPROTEIN"/>
    <property type="match status" value="1"/>
</dbReference>
<evidence type="ECO:0000256" key="6">
    <source>
        <dbReference type="SAM" id="SignalP"/>
    </source>
</evidence>
<dbReference type="Gene3D" id="3.90.70.50">
    <property type="entry name" value="Peptidase C10, streptopain"/>
    <property type="match status" value="2"/>
</dbReference>
<dbReference type="Pfam" id="PF13734">
    <property type="entry name" value="Inhibitor_I69"/>
    <property type="match status" value="1"/>
</dbReference>
<evidence type="ECO:0000256" key="5">
    <source>
        <dbReference type="ARBA" id="ARBA00022807"/>
    </source>
</evidence>
<evidence type="ECO:0000256" key="1">
    <source>
        <dbReference type="ARBA" id="ARBA00009693"/>
    </source>
</evidence>
<keyword evidence="5" id="KW-0788">Thiol protease</keyword>
<comment type="similarity">
    <text evidence="1">Belongs to the peptidase C10 family.</text>
</comment>
<evidence type="ECO:0000259" key="7">
    <source>
        <dbReference type="Pfam" id="PF13734"/>
    </source>
</evidence>
<accession>Z4WSU6</accession>
<dbReference type="InterPro" id="IPR038765">
    <property type="entry name" value="Papain-like_cys_pep_sf"/>
</dbReference>
<organism evidence="8 9">
    <name type="scientific">Porphyromonas catoniae ATCC 51270</name>
    <dbReference type="NCBI Taxonomy" id="887901"/>
    <lineage>
        <taxon>Bacteria</taxon>
        <taxon>Pseudomonadati</taxon>
        <taxon>Bacteroidota</taxon>
        <taxon>Bacteroidia</taxon>
        <taxon>Bacteroidales</taxon>
        <taxon>Porphyromonadaceae</taxon>
        <taxon>Porphyromonas</taxon>
    </lineage>
</organism>